<dbReference type="PANTHER" id="PTHR32063:SF34">
    <property type="entry name" value="MULTIDRUG RESISTANCE PROTEIN MDTC"/>
    <property type="match status" value="1"/>
</dbReference>
<dbReference type="GO" id="GO:0042910">
    <property type="term" value="F:xenobiotic transmembrane transporter activity"/>
    <property type="evidence" value="ECO:0007669"/>
    <property type="project" value="TreeGrafter"/>
</dbReference>
<feature type="transmembrane region" description="Helical" evidence="3">
    <location>
        <begin position="62"/>
        <end position="80"/>
    </location>
</feature>
<organism evidence="4 5">
    <name type="scientific">Acinetobacter johnsonii</name>
    <dbReference type="NCBI Taxonomy" id="40214"/>
    <lineage>
        <taxon>Bacteria</taxon>
        <taxon>Pseudomonadati</taxon>
        <taxon>Pseudomonadota</taxon>
        <taxon>Gammaproteobacteria</taxon>
        <taxon>Moraxellales</taxon>
        <taxon>Moraxellaceae</taxon>
        <taxon>Acinetobacter</taxon>
    </lineage>
</organism>
<dbReference type="Pfam" id="PF00873">
    <property type="entry name" value="ACR_tran"/>
    <property type="match status" value="1"/>
</dbReference>
<dbReference type="GO" id="GO:0005886">
    <property type="term" value="C:plasma membrane"/>
    <property type="evidence" value="ECO:0007669"/>
    <property type="project" value="TreeGrafter"/>
</dbReference>
<feature type="transmembrane region" description="Helical" evidence="3">
    <location>
        <begin position="92"/>
        <end position="119"/>
    </location>
</feature>
<sequence>LGALLTLWIFNFEFTLIALLGMFLLIGIVVKNAILLIDFTLYERRAGKSAYQAVLSAAALRFRPILMTNTAALLGAIPLACSWGEGAELRQPLGVVIVGGLALGQLLTLYTTPVLYLLFEKWAESCSRFKRKFVLQSLGK</sequence>
<dbReference type="Proteomes" id="UP001162261">
    <property type="component" value="Unassembled WGS sequence"/>
</dbReference>
<feature type="non-terminal residue" evidence="4">
    <location>
        <position position="1"/>
    </location>
</feature>
<reference evidence="4" key="1">
    <citation type="submission" date="2022-09" db="EMBL/GenBank/DDBJ databases">
        <title>Intensive care unit water sources are persistently colonized with multi-drug resistant bacteria and are the site of extensive horizontal gene transfer of antibiotic resistance genes.</title>
        <authorList>
            <person name="Diorio-Toth L."/>
        </authorList>
    </citation>
    <scope>NUCLEOTIDE SEQUENCE</scope>
    <source>
        <strain evidence="4">GD03649</strain>
    </source>
</reference>
<dbReference type="AlphaFoldDB" id="A0AA43BMF7"/>
<evidence type="ECO:0000313" key="5">
    <source>
        <dbReference type="Proteomes" id="UP001162261"/>
    </source>
</evidence>
<accession>A0AA43BMF7</accession>
<dbReference type="EMBL" id="JAOCLH010000032">
    <property type="protein sequence ID" value="MDH2173501.1"/>
    <property type="molecule type" value="Genomic_DNA"/>
</dbReference>
<dbReference type="SUPFAM" id="SSF82866">
    <property type="entry name" value="Multidrug efflux transporter AcrB transmembrane domain"/>
    <property type="match status" value="1"/>
</dbReference>
<keyword evidence="1 3" id="KW-0812">Transmembrane</keyword>
<evidence type="ECO:0000313" key="4">
    <source>
        <dbReference type="EMBL" id="MDH2173501.1"/>
    </source>
</evidence>
<keyword evidence="3" id="KW-0472">Membrane</keyword>
<comment type="caution">
    <text evidence="4">The sequence shown here is derived from an EMBL/GenBank/DDBJ whole genome shotgun (WGS) entry which is preliminary data.</text>
</comment>
<feature type="transmembrane region" description="Helical" evidence="3">
    <location>
        <begin position="14"/>
        <end position="41"/>
    </location>
</feature>
<dbReference type="PRINTS" id="PR00702">
    <property type="entry name" value="ACRIFLAVINRP"/>
</dbReference>
<keyword evidence="2 3" id="KW-1133">Transmembrane helix</keyword>
<name>A0AA43BMF7_ACIJO</name>
<dbReference type="Gene3D" id="1.20.1640.10">
    <property type="entry name" value="Multidrug efflux transporter AcrB transmembrane domain"/>
    <property type="match status" value="1"/>
</dbReference>
<evidence type="ECO:0000256" key="3">
    <source>
        <dbReference type="SAM" id="Phobius"/>
    </source>
</evidence>
<evidence type="ECO:0000256" key="1">
    <source>
        <dbReference type="ARBA" id="ARBA00022692"/>
    </source>
</evidence>
<dbReference type="RefSeq" id="WP_279691471.1">
    <property type="nucleotide sequence ID" value="NZ_JAOCKH010000035.1"/>
</dbReference>
<dbReference type="InterPro" id="IPR001036">
    <property type="entry name" value="Acrflvin-R"/>
</dbReference>
<gene>
    <name evidence="4" type="ORF">N5J46_13895</name>
</gene>
<evidence type="ECO:0000256" key="2">
    <source>
        <dbReference type="ARBA" id="ARBA00022989"/>
    </source>
</evidence>
<protein>
    <submittedName>
        <fullName evidence="4">Efflux RND transporter permease subunit</fullName>
    </submittedName>
</protein>
<dbReference type="PANTHER" id="PTHR32063">
    <property type="match status" value="1"/>
</dbReference>
<proteinExistence type="predicted"/>